<feature type="transmembrane region" description="Helical" evidence="8">
    <location>
        <begin position="369"/>
        <end position="389"/>
    </location>
</feature>
<dbReference type="OrthoDB" id="7856336at2759"/>
<feature type="transmembrane region" description="Helical" evidence="8">
    <location>
        <begin position="528"/>
        <end position="552"/>
    </location>
</feature>
<gene>
    <name evidence="9" type="ORF">FF38_08768</name>
</gene>
<evidence type="ECO:0000256" key="2">
    <source>
        <dbReference type="ARBA" id="ARBA00022475"/>
    </source>
</evidence>
<dbReference type="GO" id="GO:0043025">
    <property type="term" value="C:neuronal cell body"/>
    <property type="evidence" value="ECO:0007669"/>
    <property type="project" value="TreeGrafter"/>
</dbReference>
<dbReference type="InterPro" id="IPR013604">
    <property type="entry name" value="7TM_chemorcpt"/>
</dbReference>
<keyword evidence="6 9" id="KW-0675">Receptor</keyword>
<dbReference type="GO" id="GO:0030425">
    <property type="term" value="C:dendrite"/>
    <property type="evidence" value="ECO:0007669"/>
    <property type="project" value="TreeGrafter"/>
</dbReference>
<feature type="transmembrane region" description="Helical" evidence="8">
    <location>
        <begin position="261"/>
        <end position="282"/>
    </location>
</feature>
<evidence type="ECO:0000256" key="8">
    <source>
        <dbReference type="SAM" id="Phobius"/>
    </source>
</evidence>
<feature type="transmembrane region" description="Helical" evidence="8">
    <location>
        <begin position="168"/>
        <end position="187"/>
    </location>
</feature>
<feature type="transmembrane region" description="Helical" evidence="8">
    <location>
        <begin position="138"/>
        <end position="156"/>
    </location>
</feature>
<dbReference type="Proteomes" id="UP000037069">
    <property type="component" value="Unassembled WGS sequence"/>
</dbReference>
<dbReference type="GO" id="GO:0007165">
    <property type="term" value="P:signal transduction"/>
    <property type="evidence" value="ECO:0007669"/>
    <property type="project" value="UniProtKB-KW"/>
</dbReference>
<feature type="transmembrane region" description="Helical" evidence="8">
    <location>
        <begin position="401"/>
        <end position="422"/>
    </location>
</feature>
<keyword evidence="5 8" id="KW-0472">Membrane</keyword>
<dbReference type="PANTHER" id="PTHR21143:SF131">
    <property type="entry name" value="GUSTATORY AND ODORANT RECEPTOR 63A-RELATED"/>
    <property type="match status" value="1"/>
</dbReference>
<sequence>MKRSTRWMIVFVYYISQLVGMLAFSYDFDTGVTKTTFLITFYSCLISFLMFCSLPLLTRIQWKPRNANGPELHFKITALISLIRILAILLTLILNWSRRQQFLRTIRDFQHLRKDLLNKFVMSKKVEQNFEKAIIYKFYWGLMSNIVTFLACYDILRGIFNTESPIIIIGLGFMATVLNIVMTHYFFALVNINALLAVINEELKKILNTSMQLFKLQRAKQIKPGVFTTTCCKLADKLDILAINQYNLQNIGVRVNSMYELQGACIVLTMYMNNISVIYMGYMLVQHEQLSQDYGIIVLFLIPISLLFYYMDLKIFIINMLNFGDLIKTTANLLQNRQPCLPSLDVRFEKSIFFYSGNMRKTMKRSTRWMIICVYYISQLLGIVAFSYNYDTGKLKTTFSITLYSCLVSALMFCSIALIPRIQWKPRNANGPELHFKITALMCLVRIIAVLISVILNWIKRKEFIKNIKDFQNLRTNLLKKYVMSTKVQKYFEKSIRDKFYWGLMSNIMVFASSYDILRGIFDLESPLIITGLGTMSTVLNILMTHHFFALLNVNAHLAVVNEELRRILNTSSVLFKLQRLKKIKPGALITTCCNLTDELDDLAFYHYKFKLIGERVQRLYDLQGACVMLTLYMNNINVLYMGYMIVQHEELSQELGVYWTSIIVGIVLYFFYKDLHLFIINMLNFGDNVQRTADLLRNRQPWLPTLDERFEKSLKDFSIQLALFPLEMKLLGLFQFNRSMSFATFGSTISNAIVLMQYDYKYIYQLHLTALINVYVTLKTKIL</sequence>
<keyword evidence="10" id="KW-1185">Reference proteome</keyword>
<keyword evidence="7" id="KW-0807">Transducer</keyword>
<feature type="transmembrane region" description="Helical" evidence="8">
    <location>
        <begin position="500"/>
        <end position="522"/>
    </location>
</feature>
<dbReference type="GO" id="GO:0030424">
    <property type="term" value="C:axon"/>
    <property type="evidence" value="ECO:0007669"/>
    <property type="project" value="TreeGrafter"/>
</dbReference>
<dbReference type="OMA" id="SKCICAT"/>
<feature type="transmembrane region" description="Helical" evidence="8">
    <location>
        <begin position="72"/>
        <end position="94"/>
    </location>
</feature>
<comment type="caution">
    <text evidence="9">The sequence shown here is derived from an EMBL/GenBank/DDBJ whole genome shotgun (WGS) entry which is preliminary data.</text>
</comment>
<feature type="transmembrane region" description="Helical" evidence="8">
    <location>
        <begin position="38"/>
        <end position="60"/>
    </location>
</feature>
<keyword evidence="4 8" id="KW-1133">Transmembrane helix</keyword>
<protein>
    <submittedName>
        <fullName evidence="9">Putative gustatory receptor 59d</fullName>
    </submittedName>
</protein>
<evidence type="ECO:0000313" key="10">
    <source>
        <dbReference type="Proteomes" id="UP000037069"/>
    </source>
</evidence>
<evidence type="ECO:0000256" key="1">
    <source>
        <dbReference type="ARBA" id="ARBA00004651"/>
    </source>
</evidence>
<dbReference type="PANTHER" id="PTHR21143">
    <property type="entry name" value="INVERTEBRATE GUSTATORY RECEPTOR"/>
    <property type="match status" value="1"/>
</dbReference>
<reference evidence="9 10" key="1">
    <citation type="journal article" date="2015" name="Nat. Commun.">
        <title>Lucilia cuprina genome unlocks parasitic fly biology to underpin future interventions.</title>
        <authorList>
            <person name="Anstead C.A."/>
            <person name="Korhonen P.K."/>
            <person name="Young N.D."/>
            <person name="Hall R.S."/>
            <person name="Jex A.R."/>
            <person name="Murali S.C."/>
            <person name="Hughes D.S."/>
            <person name="Lee S.F."/>
            <person name="Perry T."/>
            <person name="Stroehlein A.J."/>
            <person name="Ansell B.R."/>
            <person name="Breugelmans B."/>
            <person name="Hofmann A."/>
            <person name="Qu J."/>
            <person name="Dugan S."/>
            <person name="Lee S.L."/>
            <person name="Chao H."/>
            <person name="Dinh H."/>
            <person name="Han Y."/>
            <person name="Doddapaneni H.V."/>
            <person name="Worley K.C."/>
            <person name="Muzny D.M."/>
            <person name="Ioannidis P."/>
            <person name="Waterhouse R.M."/>
            <person name="Zdobnov E.M."/>
            <person name="James P.J."/>
            <person name="Bagnall N.H."/>
            <person name="Kotze A.C."/>
            <person name="Gibbs R.A."/>
            <person name="Richards S."/>
            <person name="Batterham P."/>
            <person name="Gasser R.B."/>
        </authorList>
    </citation>
    <scope>NUCLEOTIDE SEQUENCE [LARGE SCALE GENOMIC DNA]</scope>
    <source>
        <strain evidence="9 10">LS</strain>
        <tissue evidence="9">Full body</tissue>
    </source>
</reference>
<evidence type="ECO:0000256" key="3">
    <source>
        <dbReference type="ARBA" id="ARBA00022692"/>
    </source>
</evidence>
<accession>A0A0L0CMW7</accession>
<keyword evidence="2" id="KW-1003">Cell membrane</keyword>
<dbReference type="Pfam" id="PF08395">
    <property type="entry name" value="7tm_7"/>
    <property type="match status" value="2"/>
</dbReference>
<keyword evidence="3 8" id="KW-0812">Transmembrane</keyword>
<evidence type="ECO:0000256" key="7">
    <source>
        <dbReference type="ARBA" id="ARBA00023224"/>
    </source>
</evidence>
<dbReference type="EMBL" id="JRES01000171">
    <property type="protein sequence ID" value="KNC33626.1"/>
    <property type="molecule type" value="Genomic_DNA"/>
</dbReference>
<evidence type="ECO:0000313" key="9">
    <source>
        <dbReference type="EMBL" id="KNC33626.1"/>
    </source>
</evidence>
<evidence type="ECO:0000256" key="4">
    <source>
        <dbReference type="ARBA" id="ARBA00022989"/>
    </source>
</evidence>
<proteinExistence type="predicted"/>
<evidence type="ECO:0000256" key="5">
    <source>
        <dbReference type="ARBA" id="ARBA00023136"/>
    </source>
</evidence>
<feature type="transmembrane region" description="Helical" evidence="8">
    <location>
        <begin position="294"/>
        <end position="311"/>
    </location>
</feature>
<comment type="subcellular location">
    <subcellularLocation>
        <location evidence="1">Cell membrane</location>
        <topology evidence="1">Multi-pass membrane protein</topology>
    </subcellularLocation>
</comment>
<feature type="transmembrane region" description="Helical" evidence="8">
    <location>
        <begin position="434"/>
        <end position="459"/>
    </location>
</feature>
<feature type="transmembrane region" description="Helical" evidence="8">
    <location>
        <begin position="7"/>
        <end position="26"/>
    </location>
</feature>
<feature type="transmembrane region" description="Helical" evidence="8">
    <location>
        <begin position="656"/>
        <end position="673"/>
    </location>
</feature>
<feature type="transmembrane region" description="Helical" evidence="8">
    <location>
        <begin position="620"/>
        <end position="644"/>
    </location>
</feature>
<name>A0A0L0CMW7_LUCCU</name>
<dbReference type="GO" id="GO:0033041">
    <property type="term" value="F:sweet taste receptor activity"/>
    <property type="evidence" value="ECO:0007669"/>
    <property type="project" value="TreeGrafter"/>
</dbReference>
<organism evidence="9 10">
    <name type="scientific">Lucilia cuprina</name>
    <name type="common">Green bottle fly</name>
    <name type="synonym">Australian sheep blowfly</name>
    <dbReference type="NCBI Taxonomy" id="7375"/>
    <lineage>
        <taxon>Eukaryota</taxon>
        <taxon>Metazoa</taxon>
        <taxon>Ecdysozoa</taxon>
        <taxon>Arthropoda</taxon>
        <taxon>Hexapoda</taxon>
        <taxon>Insecta</taxon>
        <taxon>Pterygota</taxon>
        <taxon>Neoptera</taxon>
        <taxon>Endopterygota</taxon>
        <taxon>Diptera</taxon>
        <taxon>Brachycera</taxon>
        <taxon>Muscomorpha</taxon>
        <taxon>Oestroidea</taxon>
        <taxon>Calliphoridae</taxon>
        <taxon>Luciliinae</taxon>
        <taxon>Lucilia</taxon>
    </lineage>
</organism>
<dbReference type="AlphaFoldDB" id="A0A0L0CMW7"/>
<dbReference type="GO" id="GO:0005886">
    <property type="term" value="C:plasma membrane"/>
    <property type="evidence" value="ECO:0007669"/>
    <property type="project" value="UniProtKB-SubCell"/>
</dbReference>
<evidence type="ECO:0000256" key="6">
    <source>
        <dbReference type="ARBA" id="ARBA00023170"/>
    </source>
</evidence>